<dbReference type="PANTHER" id="PTHR30069">
    <property type="entry name" value="TONB-DEPENDENT OUTER MEMBRANE RECEPTOR"/>
    <property type="match status" value="1"/>
</dbReference>
<dbReference type="InterPro" id="IPR037066">
    <property type="entry name" value="Plug_dom_sf"/>
</dbReference>
<evidence type="ECO:0000256" key="13">
    <source>
        <dbReference type="SAM" id="SignalP"/>
    </source>
</evidence>
<keyword evidence="10 11" id="KW-0998">Cell outer membrane</keyword>
<evidence type="ECO:0000256" key="6">
    <source>
        <dbReference type="ARBA" id="ARBA00022729"/>
    </source>
</evidence>
<evidence type="ECO:0000256" key="12">
    <source>
        <dbReference type="RuleBase" id="RU003357"/>
    </source>
</evidence>
<dbReference type="OrthoDB" id="183532at2"/>
<keyword evidence="8 11" id="KW-0472">Membrane</keyword>
<dbReference type="InterPro" id="IPR000531">
    <property type="entry name" value="Beta-barrel_TonB"/>
</dbReference>
<evidence type="ECO:0000313" key="17">
    <source>
        <dbReference type="Proteomes" id="UP000294692"/>
    </source>
</evidence>
<name>A0A4R3UW90_9BURK</name>
<dbReference type="Gene3D" id="2.40.170.20">
    <property type="entry name" value="TonB-dependent receptor, beta-barrel domain"/>
    <property type="match status" value="1"/>
</dbReference>
<keyword evidence="6 13" id="KW-0732">Signal</keyword>
<keyword evidence="7 12" id="KW-0798">TonB box</keyword>
<comment type="caution">
    <text evidence="16">The sequence shown here is derived from an EMBL/GenBank/DDBJ whole genome shotgun (WGS) entry which is preliminary data.</text>
</comment>
<dbReference type="Proteomes" id="UP000294692">
    <property type="component" value="Unassembled WGS sequence"/>
</dbReference>
<sequence>MKRKYQLKPIAACLLILPAAAMAQSGQVSTLSPVQVTPDTFTSKERAQATSDFVIEADAIRRSPATNLSELLIEQGFAVEATPTDHGENTLVLRGFHTEHLMTEVNGKLLILIDGRRSGVANIRQIALSNVERVEVLRGPDMFRYSMGSPGGVINVVTRKGGPERFGGSIRMGYGSFDTQRIGIDLHGKVDDFDYLVGYERGRVARDYKDGEGEKVHNTKTDGTERLNFNLGYTFGERHRISVDGYHYKVDAAHRPSYVDEEGEIRDANYTDRETQLFYLNYDGSSQDGHLSWNANIGQGKDVYETWSGNLYPKGQKVSTDRAQGSLSYTSSRFDLTGGVDYIKYDVENSSSARGAFLQKGGRDPEWAGKGFPMHPTSETTQWGAYMVGTLKLMEGALNLSGGLRYEYVRAKDKAVGDEHYDRVPYFSSRGITSRDQLPTKRSFSHVSPTLGVSYLPTEWLKLRANYTQGWRAPSGRQLFASSFYEDYGAPGDPRLSPEFTKAFEAGFDIAHEHWRLSATYFRYDVKDNIYIYPGVREDGTGAQGRVMMNVDKRIQEGFEVQASANVAPLLGYSSVELRPYFNVTHMTRKDEVVREGGPGMLGAWWPITRVPDTTMSYGVRFHHPASQFSGNLNFSYYGKQYGGRANVTDGPLVGFGRFTVANLSLRKRLWGSDVSNSLDVKLDINNLFDRQYSYLGKVPDDAYAYPGRSFYLSMIYNF</sequence>
<comment type="similarity">
    <text evidence="2 11 12">Belongs to the TonB-dependent receptor family.</text>
</comment>
<keyword evidence="9" id="KW-0675">Receptor</keyword>
<evidence type="ECO:0000256" key="8">
    <source>
        <dbReference type="ARBA" id="ARBA00023136"/>
    </source>
</evidence>
<dbReference type="InterPro" id="IPR036942">
    <property type="entry name" value="Beta-barrel_TonB_sf"/>
</dbReference>
<dbReference type="Gene3D" id="2.170.130.10">
    <property type="entry name" value="TonB-dependent receptor, plug domain"/>
    <property type="match status" value="1"/>
</dbReference>
<evidence type="ECO:0000256" key="1">
    <source>
        <dbReference type="ARBA" id="ARBA00004571"/>
    </source>
</evidence>
<keyword evidence="5 11" id="KW-0812">Transmembrane</keyword>
<keyword evidence="4 11" id="KW-1134">Transmembrane beta strand</keyword>
<evidence type="ECO:0000256" key="2">
    <source>
        <dbReference type="ARBA" id="ARBA00009810"/>
    </source>
</evidence>
<feature type="chain" id="PRO_5020798136" evidence="13">
    <location>
        <begin position="24"/>
        <end position="719"/>
    </location>
</feature>
<evidence type="ECO:0000259" key="15">
    <source>
        <dbReference type="Pfam" id="PF07715"/>
    </source>
</evidence>
<evidence type="ECO:0000256" key="9">
    <source>
        <dbReference type="ARBA" id="ARBA00023170"/>
    </source>
</evidence>
<dbReference type="Pfam" id="PF07715">
    <property type="entry name" value="Plug"/>
    <property type="match status" value="1"/>
</dbReference>
<dbReference type="AlphaFoldDB" id="A0A4R3UW90"/>
<comment type="subcellular location">
    <subcellularLocation>
        <location evidence="1 11">Cell outer membrane</location>
        <topology evidence="1 11">Multi-pass membrane protein</topology>
    </subcellularLocation>
</comment>
<accession>A0A4R3UW90</accession>
<feature type="domain" description="TonB-dependent receptor-like beta-barrel" evidence="14">
    <location>
        <begin position="231"/>
        <end position="688"/>
    </location>
</feature>
<evidence type="ECO:0000256" key="3">
    <source>
        <dbReference type="ARBA" id="ARBA00022448"/>
    </source>
</evidence>
<evidence type="ECO:0000313" key="16">
    <source>
        <dbReference type="EMBL" id="TCU95251.1"/>
    </source>
</evidence>
<evidence type="ECO:0000256" key="4">
    <source>
        <dbReference type="ARBA" id="ARBA00022452"/>
    </source>
</evidence>
<keyword evidence="3 11" id="KW-0813">Transport</keyword>
<evidence type="ECO:0000256" key="7">
    <source>
        <dbReference type="ARBA" id="ARBA00023077"/>
    </source>
</evidence>
<dbReference type="EMBL" id="SMBX01000008">
    <property type="protein sequence ID" value="TCU95251.1"/>
    <property type="molecule type" value="Genomic_DNA"/>
</dbReference>
<dbReference type="GO" id="GO:0009279">
    <property type="term" value="C:cell outer membrane"/>
    <property type="evidence" value="ECO:0007669"/>
    <property type="project" value="UniProtKB-SubCell"/>
</dbReference>
<dbReference type="SUPFAM" id="SSF56935">
    <property type="entry name" value="Porins"/>
    <property type="match status" value="1"/>
</dbReference>
<reference evidence="16 17" key="1">
    <citation type="submission" date="2019-03" db="EMBL/GenBank/DDBJ databases">
        <title>Genomic Encyclopedia of Type Strains, Phase IV (KMG-IV): sequencing the most valuable type-strain genomes for metagenomic binning, comparative biology and taxonomic classification.</title>
        <authorList>
            <person name="Goeker M."/>
        </authorList>
    </citation>
    <scope>NUCLEOTIDE SEQUENCE [LARGE SCALE GENOMIC DNA]</scope>
    <source>
        <strain evidence="16 17">DSM 100048</strain>
    </source>
</reference>
<feature type="domain" description="TonB-dependent receptor plug" evidence="15">
    <location>
        <begin position="48"/>
        <end position="153"/>
    </location>
</feature>
<evidence type="ECO:0000256" key="5">
    <source>
        <dbReference type="ARBA" id="ARBA00022692"/>
    </source>
</evidence>
<dbReference type="Pfam" id="PF00593">
    <property type="entry name" value="TonB_dep_Rec_b-barrel"/>
    <property type="match status" value="1"/>
</dbReference>
<evidence type="ECO:0000259" key="14">
    <source>
        <dbReference type="Pfam" id="PF00593"/>
    </source>
</evidence>
<protein>
    <submittedName>
        <fullName evidence="16">Vitamin B12 transporter</fullName>
    </submittedName>
</protein>
<dbReference type="RefSeq" id="WP_132477696.1">
    <property type="nucleotide sequence ID" value="NZ_JBHRVM010000001.1"/>
</dbReference>
<dbReference type="PROSITE" id="PS52016">
    <property type="entry name" value="TONB_DEPENDENT_REC_3"/>
    <property type="match status" value="1"/>
</dbReference>
<evidence type="ECO:0000256" key="11">
    <source>
        <dbReference type="PROSITE-ProRule" id="PRU01360"/>
    </source>
</evidence>
<dbReference type="GO" id="GO:0044718">
    <property type="term" value="P:siderophore transmembrane transport"/>
    <property type="evidence" value="ECO:0007669"/>
    <property type="project" value="TreeGrafter"/>
</dbReference>
<dbReference type="CDD" id="cd01347">
    <property type="entry name" value="ligand_gated_channel"/>
    <property type="match status" value="1"/>
</dbReference>
<evidence type="ECO:0000256" key="10">
    <source>
        <dbReference type="ARBA" id="ARBA00023237"/>
    </source>
</evidence>
<dbReference type="InterPro" id="IPR012910">
    <property type="entry name" value="Plug_dom"/>
</dbReference>
<dbReference type="InterPro" id="IPR039426">
    <property type="entry name" value="TonB-dep_rcpt-like"/>
</dbReference>
<feature type="signal peptide" evidence="13">
    <location>
        <begin position="1"/>
        <end position="23"/>
    </location>
</feature>
<dbReference type="GO" id="GO:0015344">
    <property type="term" value="F:siderophore uptake transmembrane transporter activity"/>
    <property type="evidence" value="ECO:0007669"/>
    <property type="project" value="TreeGrafter"/>
</dbReference>
<organism evidence="16 17">
    <name type="scientific">Paracandidimonas soli</name>
    <dbReference type="NCBI Taxonomy" id="1917182"/>
    <lineage>
        <taxon>Bacteria</taxon>
        <taxon>Pseudomonadati</taxon>
        <taxon>Pseudomonadota</taxon>
        <taxon>Betaproteobacteria</taxon>
        <taxon>Burkholderiales</taxon>
        <taxon>Alcaligenaceae</taxon>
        <taxon>Paracandidimonas</taxon>
    </lineage>
</organism>
<dbReference type="PANTHER" id="PTHR30069:SF29">
    <property type="entry name" value="HEMOGLOBIN AND HEMOGLOBIN-HAPTOGLOBIN-BINDING PROTEIN 1-RELATED"/>
    <property type="match status" value="1"/>
</dbReference>
<proteinExistence type="inferred from homology"/>
<gene>
    <name evidence="16" type="ORF">EV686_10894</name>
</gene>
<keyword evidence="17" id="KW-1185">Reference proteome</keyword>